<name>A0ACD3BCV7_9AGAR</name>
<reference evidence="1 2" key="1">
    <citation type="journal article" date="2019" name="Nat. Ecol. Evol.">
        <title>Megaphylogeny resolves global patterns of mushroom evolution.</title>
        <authorList>
            <person name="Varga T."/>
            <person name="Krizsan K."/>
            <person name="Foldi C."/>
            <person name="Dima B."/>
            <person name="Sanchez-Garcia M."/>
            <person name="Sanchez-Ramirez S."/>
            <person name="Szollosi G.J."/>
            <person name="Szarkandi J.G."/>
            <person name="Papp V."/>
            <person name="Albert L."/>
            <person name="Andreopoulos W."/>
            <person name="Angelini C."/>
            <person name="Antonin V."/>
            <person name="Barry K.W."/>
            <person name="Bougher N.L."/>
            <person name="Buchanan P."/>
            <person name="Buyck B."/>
            <person name="Bense V."/>
            <person name="Catcheside P."/>
            <person name="Chovatia M."/>
            <person name="Cooper J."/>
            <person name="Damon W."/>
            <person name="Desjardin D."/>
            <person name="Finy P."/>
            <person name="Geml J."/>
            <person name="Haridas S."/>
            <person name="Hughes K."/>
            <person name="Justo A."/>
            <person name="Karasinski D."/>
            <person name="Kautmanova I."/>
            <person name="Kiss B."/>
            <person name="Kocsube S."/>
            <person name="Kotiranta H."/>
            <person name="LaButti K.M."/>
            <person name="Lechner B.E."/>
            <person name="Liimatainen K."/>
            <person name="Lipzen A."/>
            <person name="Lukacs Z."/>
            <person name="Mihaltcheva S."/>
            <person name="Morgado L.N."/>
            <person name="Niskanen T."/>
            <person name="Noordeloos M.E."/>
            <person name="Ohm R.A."/>
            <person name="Ortiz-Santana B."/>
            <person name="Ovrebo C."/>
            <person name="Racz N."/>
            <person name="Riley R."/>
            <person name="Savchenko A."/>
            <person name="Shiryaev A."/>
            <person name="Soop K."/>
            <person name="Spirin V."/>
            <person name="Szebenyi C."/>
            <person name="Tomsovsky M."/>
            <person name="Tulloss R.E."/>
            <person name="Uehling J."/>
            <person name="Grigoriev I.V."/>
            <person name="Vagvolgyi C."/>
            <person name="Papp T."/>
            <person name="Martin F.M."/>
            <person name="Miettinen O."/>
            <person name="Hibbett D.S."/>
            <person name="Nagy L.G."/>
        </authorList>
    </citation>
    <scope>NUCLEOTIDE SEQUENCE [LARGE SCALE GENOMIC DNA]</scope>
    <source>
        <strain evidence="1 2">NL-1719</strain>
    </source>
</reference>
<evidence type="ECO:0000313" key="1">
    <source>
        <dbReference type="EMBL" id="TFK75680.1"/>
    </source>
</evidence>
<dbReference type="EMBL" id="ML208262">
    <property type="protein sequence ID" value="TFK75680.1"/>
    <property type="molecule type" value="Genomic_DNA"/>
</dbReference>
<protein>
    <submittedName>
        <fullName evidence="1">Uncharacterized protein</fullName>
    </submittedName>
</protein>
<organism evidence="1 2">
    <name type="scientific">Pluteus cervinus</name>
    <dbReference type="NCBI Taxonomy" id="181527"/>
    <lineage>
        <taxon>Eukaryota</taxon>
        <taxon>Fungi</taxon>
        <taxon>Dikarya</taxon>
        <taxon>Basidiomycota</taxon>
        <taxon>Agaricomycotina</taxon>
        <taxon>Agaricomycetes</taxon>
        <taxon>Agaricomycetidae</taxon>
        <taxon>Agaricales</taxon>
        <taxon>Pluteineae</taxon>
        <taxon>Pluteaceae</taxon>
        <taxon>Pluteus</taxon>
    </lineage>
</organism>
<dbReference type="Proteomes" id="UP000308600">
    <property type="component" value="Unassembled WGS sequence"/>
</dbReference>
<evidence type="ECO:0000313" key="2">
    <source>
        <dbReference type="Proteomes" id="UP000308600"/>
    </source>
</evidence>
<accession>A0ACD3BCV7</accession>
<sequence length="1407" mass="154621">MSQDGAPRRSQREKKIVKPFVSAGPSTSQRKRKRTERDSSDDEPEVSEPEEAPSPVEDNDNDQDEEVEDYRSPKPKTTSATGRKGKSKAAPKPKGQPPVKKPRTTKATAPKAPKPAARRGRKPKEGEDAYDAAQVTRDTKIASDNPLFNAVMNPSAALQSTAEDFLESLQQSPGPAQADLINLILRSCGCNDSVDGDEVVDYDGVVDALDNFTEALKQHDSPIYPLTSKLPTFKKFRKSLSEFLERLVASAAELGSLYSTDLLTTLQAWVVAMSSSQIRSFRHTATVVALEVETALCDVAASIEKEAEIVGRQRESEKKRKVANKGTSARLKELEAKAKEIKERRTQLDGFLKEFVDGVFVHRYRDLDPNIRAECVRSIGLWFKKYPSHFLDASYLRYVGWVLSDSNTHVRLEAVKALIGVYDQSDYLGSLNHFTERFKPRLIEMATGDTELTVRVAVIQVLSALDSHSLLEDDEREKLCLLLFDGEAKVRKSVSKFVRGVWVEAVEERFSGHGKVSDEDRTRAGMKSLAILLVKWGKALDKMSGEPEDTGSDAEGNDEAQTPGSRRREVAALVETDQRGRTALAVEALWEEVEPVSDWESLLDVLLLDHSAAQEGNEGPSRGRTRPNGKNNTRGDSIDEAWRLDEVEESMLLEVLVAALRRARTEVVGSKKGEEETVNNDVTRALIKGLPRLFVKHQSDPSRIADVLWIPTLMNLDLYLEMRMIPAYASLWDDVIKQFLSHSSITVLTHAMAAMRHFMDATSLSNTNSPKILELEDELSSALRDAVAERDEIEVASFTEDEILSLTALCTRLAVLAGTRDLSAWMEEDEGGKQTSAWDIVIALAERGRLGYKEEEQMVEQALRVLMLHILWKSKASTAELEPSPEETRSQETLVAQRAALVEKLAEYAVGTTSNTAEGVKRAAFKHLLDIHVLFAPGQTQAADGTPAGAPITLTLDDETQYRCAGYIQAEIERSEEDEDGGKAGKKPKGRKRVKQVDLTSRAHLEQEYLFLDVISTFLRGIRAGAVHVKHGSVLLAHYGRLGPTFDACAKVIIDVLREEGMYNNEGDLVVSVVTNTLQEAFTLVLENVVPDEGSTIQLAKVLASCFIIRGSQLSVVRRLEAKYVVKVHTQLLDWIVKRLSGISAAKNKKALKVAIIFFKVLIPLVNALPNAEALTIKAHMDQALAQAKIEVSPTLKMWEPQRAYEKRLSTAMAKGAAPVTKGRKGKNAKSAANITDGEDTDGDALGEDGAAPSRPLRRSGRSKNTAGPAAGEGDGSDSDEPQGPTTPKARPRPRPRAAQKAEKSPTPSPPDAGMEASSPPPPTPSPPAESPGLSYFSDRNDEQAGDANGLTTPKASSTKKRARTPEDEEMEVVEGLSNKENDVDMAIASPPTPPNELQIRRKRIRH</sequence>
<keyword evidence="2" id="KW-1185">Reference proteome</keyword>
<gene>
    <name evidence="1" type="ORF">BDN72DRAFT_450080</name>
</gene>
<proteinExistence type="predicted"/>